<proteinExistence type="predicted"/>
<dbReference type="RefSeq" id="XP_024350836.1">
    <property type="nucleotide sequence ID" value="XM_024494788.1"/>
</dbReference>
<evidence type="ECO:0000259" key="3">
    <source>
        <dbReference type="PROSITE" id="PS50001"/>
    </source>
</evidence>
<dbReference type="GeneID" id="36341254"/>
<evidence type="ECO:0000256" key="1">
    <source>
        <dbReference type="PROSITE-ProRule" id="PRU00191"/>
    </source>
</evidence>
<gene>
    <name evidence="4" type="ORF">EGR_05539</name>
</gene>
<name>W6UE11_ECHGR</name>
<protein>
    <recommendedName>
        <fullName evidence="3">SH2 domain-containing protein</fullName>
    </recommendedName>
</protein>
<dbReference type="EMBL" id="APAU02000041">
    <property type="protein sequence ID" value="EUB59640.1"/>
    <property type="molecule type" value="Genomic_DNA"/>
</dbReference>
<comment type="caution">
    <text evidence="4">The sequence shown here is derived from an EMBL/GenBank/DDBJ whole genome shotgun (WGS) entry which is preliminary data.</text>
</comment>
<dbReference type="PANTHER" id="PTHR14247">
    <property type="entry name" value="BREAST CANCER ANTI-ESTROGEN RESISTANCE PROTEIN 3 HOMOLOG-LIKE PROTEIN"/>
    <property type="match status" value="1"/>
</dbReference>
<dbReference type="SUPFAM" id="SSF55550">
    <property type="entry name" value="SH2 domain"/>
    <property type="match status" value="1"/>
</dbReference>
<keyword evidence="1" id="KW-0727">SH2 domain</keyword>
<dbReference type="InterPro" id="IPR051853">
    <property type="entry name" value="SH2-Ras-GEF_adapter"/>
</dbReference>
<feature type="domain" description="SH2" evidence="3">
    <location>
        <begin position="85"/>
        <end position="177"/>
    </location>
</feature>
<dbReference type="CTD" id="36341254"/>
<dbReference type="KEGG" id="egl:EGR_05539"/>
<dbReference type="Proteomes" id="UP000019149">
    <property type="component" value="Unassembled WGS sequence"/>
</dbReference>
<evidence type="ECO:0000313" key="5">
    <source>
        <dbReference type="Proteomes" id="UP000019149"/>
    </source>
</evidence>
<dbReference type="InterPro" id="IPR036964">
    <property type="entry name" value="RASGEF_cat_dom_sf"/>
</dbReference>
<dbReference type="GO" id="GO:0007264">
    <property type="term" value="P:small GTPase-mediated signal transduction"/>
    <property type="evidence" value="ECO:0007669"/>
    <property type="project" value="InterPro"/>
</dbReference>
<dbReference type="GO" id="GO:0005085">
    <property type="term" value="F:guanyl-nucleotide exchange factor activity"/>
    <property type="evidence" value="ECO:0007669"/>
    <property type="project" value="InterPro"/>
</dbReference>
<dbReference type="PROSITE" id="PS50001">
    <property type="entry name" value="SH2"/>
    <property type="match status" value="1"/>
</dbReference>
<evidence type="ECO:0000256" key="2">
    <source>
        <dbReference type="SAM" id="MobiDB-lite"/>
    </source>
</evidence>
<dbReference type="PANTHER" id="PTHR14247:SF8">
    <property type="entry name" value="RAS-GEF DOMAIN-CONTAINING PROTEIN"/>
    <property type="match status" value="1"/>
</dbReference>
<dbReference type="OrthoDB" id="9938362at2759"/>
<dbReference type="InterPro" id="IPR036860">
    <property type="entry name" value="SH2_dom_sf"/>
</dbReference>
<feature type="compositionally biased region" description="Polar residues" evidence="2">
    <location>
        <begin position="1"/>
        <end position="20"/>
    </location>
</feature>
<dbReference type="SMART" id="SM00252">
    <property type="entry name" value="SH2"/>
    <property type="match status" value="1"/>
</dbReference>
<feature type="compositionally biased region" description="Basic and acidic residues" evidence="2">
    <location>
        <begin position="39"/>
        <end position="50"/>
    </location>
</feature>
<dbReference type="AlphaFoldDB" id="W6UE11"/>
<dbReference type="InterPro" id="IPR000980">
    <property type="entry name" value="SH2"/>
</dbReference>
<sequence length="601" mass="66044">MSTAATSNRAPQISPTSSSGREGAVVASASYIQGYPSPRGDREQALRDGRGSAVSSGAPVSTGVPDKVVSHSDDQEEGEISEQPWFHGSLNPKIAFSRLLNSGSFLVTNDEHDRSSFCLYMKWNGRCFRTDIPFNPITKKYSLGSVKRNSVVDLLNFYIVNQLPVSEDIGAVLFSPIVVPRFSSMNESETCVPLVFGGLNPGGRDLGSSQYAPTPPTGRRLNRKRIRYLPMNEKPSHYENFKLNKSLGNLTSIYCDPSNFCGSTLSLPTTSFTDLINKDTAFQQLTGMCQGFVNYDLALTFLTFIDVARILDEDAFYFVGKILLNAGVDAVAACLATETASILTLSWLPDSGDSISLPSDGYSLLLWPAANGYRRDLFNRDRFLSLFLTASIVLQKEVDSKAALLALWMDVIEKLTLCHKDYFTANALANGICVDQILNQKSLWEQAFGCKENPEAVDKLKSLLLERRVQGANSIETAASCLAQIDVCVPNIAPLVEELYRVQPPDVDSGGIPPAPLLQKLSVAKGAYSRQRKNGAICIDLWVKKQWLELHTIQIPDDLHSALKTENLLLLLMGPVDISRNDVLEDYCRKLTKTLSLLSDS</sequence>
<reference evidence="4 5" key="1">
    <citation type="journal article" date="2013" name="Nat. Genet.">
        <title>The genome of the hydatid tapeworm Echinococcus granulosus.</title>
        <authorList>
            <person name="Zheng H."/>
            <person name="Zhang W."/>
            <person name="Zhang L."/>
            <person name="Zhang Z."/>
            <person name="Li J."/>
            <person name="Lu G."/>
            <person name="Zhu Y."/>
            <person name="Wang Y."/>
            <person name="Huang Y."/>
            <person name="Liu J."/>
            <person name="Kang H."/>
            <person name="Chen J."/>
            <person name="Wang L."/>
            <person name="Chen A."/>
            <person name="Yu S."/>
            <person name="Gao Z."/>
            <person name="Jin L."/>
            <person name="Gu W."/>
            <person name="Wang Z."/>
            <person name="Zhao L."/>
            <person name="Shi B."/>
            <person name="Wen H."/>
            <person name="Lin R."/>
            <person name="Jones M.K."/>
            <person name="Brejova B."/>
            <person name="Vinar T."/>
            <person name="Zhao G."/>
            <person name="McManus D.P."/>
            <person name="Chen Z."/>
            <person name="Zhou Y."/>
            <person name="Wang S."/>
        </authorList>
    </citation>
    <scope>NUCLEOTIDE SEQUENCE [LARGE SCALE GENOMIC DNA]</scope>
</reference>
<accession>W6UE11</accession>
<organism evidence="4 5">
    <name type="scientific">Echinococcus granulosus</name>
    <name type="common">Hydatid tapeworm</name>
    <dbReference type="NCBI Taxonomy" id="6210"/>
    <lineage>
        <taxon>Eukaryota</taxon>
        <taxon>Metazoa</taxon>
        <taxon>Spiralia</taxon>
        <taxon>Lophotrochozoa</taxon>
        <taxon>Platyhelminthes</taxon>
        <taxon>Cestoda</taxon>
        <taxon>Eucestoda</taxon>
        <taxon>Cyclophyllidea</taxon>
        <taxon>Taeniidae</taxon>
        <taxon>Echinococcus</taxon>
        <taxon>Echinococcus granulosus group</taxon>
    </lineage>
</organism>
<dbReference type="Gene3D" id="3.30.505.10">
    <property type="entry name" value="SH2 domain"/>
    <property type="match status" value="1"/>
</dbReference>
<keyword evidence="5" id="KW-1185">Reference proteome</keyword>
<dbReference type="OMA" id="AFGCKEN"/>
<dbReference type="Gene3D" id="1.10.840.10">
    <property type="entry name" value="Ras guanine-nucleotide exchange factors catalytic domain"/>
    <property type="match status" value="1"/>
</dbReference>
<dbReference type="Pfam" id="PF00017">
    <property type="entry name" value="SH2"/>
    <property type="match status" value="1"/>
</dbReference>
<feature type="region of interest" description="Disordered" evidence="2">
    <location>
        <begin position="1"/>
        <end position="86"/>
    </location>
</feature>
<evidence type="ECO:0000313" key="4">
    <source>
        <dbReference type="EMBL" id="EUB59640.1"/>
    </source>
</evidence>